<evidence type="ECO:0000256" key="1">
    <source>
        <dbReference type="ARBA" id="ARBA00004162"/>
    </source>
</evidence>
<evidence type="ECO:0000256" key="2">
    <source>
        <dbReference type="ARBA" id="ARBA00005811"/>
    </source>
</evidence>
<name>A0A931GVA9_9BACT</name>
<keyword evidence="3" id="KW-1003">Cell membrane</keyword>
<dbReference type="GO" id="GO:0005886">
    <property type="term" value="C:plasma membrane"/>
    <property type="evidence" value="ECO:0007669"/>
    <property type="project" value="UniProtKB-SubCell"/>
</dbReference>
<dbReference type="GO" id="GO:0022857">
    <property type="term" value="F:transmembrane transporter activity"/>
    <property type="evidence" value="ECO:0007669"/>
    <property type="project" value="InterPro"/>
</dbReference>
<feature type="transmembrane region" description="Helical" evidence="8">
    <location>
        <begin position="42"/>
        <end position="63"/>
    </location>
</feature>
<keyword evidence="5 8" id="KW-1133">Transmembrane helix</keyword>
<protein>
    <submittedName>
        <fullName evidence="9">Biopolymer transporter ExbD</fullName>
    </submittedName>
</protein>
<dbReference type="Pfam" id="PF02472">
    <property type="entry name" value="ExbD"/>
    <property type="match status" value="1"/>
</dbReference>
<proteinExistence type="inferred from homology"/>
<keyword evidence="6 8" id="KW-0472">Membrane</keyword>
<evidence type="ECO:0000313" key="9">
    <source>
        <dbReference type="EMBL" id="MBG9376210.1"/>
    </source>
</evidence>
<dbReference type="AlphaFoldDB" id="A0A931GVA9"/>
<evidence type="ECO:0000256" key="7">
    <source>
        <dbReference type="RuleBase" id="RU003879"/>
    </source>
</evidence>
<evidence type="ECO:0000256" key="3">
    <source>
        <dbReference type="ARBA" id="ARBA00022475"/>
    </source>
</evidence>
<comment type="caution">
    <text evidence="9">The sequence shown here is derived from an EMBL/GenBank/DDBJ whole genome shotgun (WGS) entry which is preliminary data.</text>
</comment>
<reference evidence="9" key="1">
    <citation type="submission" date="2020-11" db="EMBL/GenBank/DDBJ databases">
        <title>Bacterial whole genome sequence for Panacibacter sp. DH6.</title>
        <authorList>
            <person name="Le V."/>
            <person name="Ko S."/>
            <person name="Ahn C.-Y."/>
            <person name="Oh H.-M."/>
        </authorList>
    </citation>
    <scope>NUCLEOTIDE SEQUENCE</scope>
    <source>
        <strain evidence="9">DH6</strain>
    </source>
</reference>
<evidence type="ECO:0000256" key="6">
    <source>
        <dbReference type="ARBA" id="ARBA00023136"/>
    </source>
</evidence>
<dbReference type="Proteomes" id="UP000628448">
    <property type="component" value="Unassembled WGS sequence"/>
</dbReference>
<gene>
    <name evidence="9" type="ORF">I5907_08185</name>
</gene>
<evidence type="ECO:0000256" key="5">
    <source>
        <dbReference type="ARBA" id="ARBA00022989"/>
    </source>
</evidence>
<keyword evidence="7" id="KW-0813">Transport</keyword>
<sequence length="185" mass="20622">MEKTAALHLSVKPKKMAEIQTNNSTKHTGVRRSKKLSTKVDLTPMVDLGFLLITFFIFTSVVAKPTAMGIYIPDEGDSMTTGSSKTLNIILAGDNEVYYYNGDDLNNMHATNYSPDGLRAIIRSKKEQVAFKFGDGNETVILLKPTDDASYNNIVDAFDELTINSITRYVLMDVDETEKSLLFKH</sequence>
<evidence type="ECO:0000256" key="4">
    <source>
        <dbReference type="ARBA" id="ARBA00022692"/>
    </source>
</evidence>
<dbReference type="PANTHER" id="PTHR30558">
    <property type="entry name" value="EXBD MEMBRANE COMPONENT OF PMF-DRIVEN MACROMOLECULE IMPORT SYSTEM"/>
    <property type="match status" value="1"/>
</dbReference>
<comment type="subcellular location">
    <subcellularLocation>
        <location evidence="1">Cell membrane</location>
        <topology evidence="1">Single-pass membrane protein</topology>
    </subcellularLocation>
    <subcellularLocation>
        <location evidence="7">Cell membrane</location>
        <topology evidence="7">Single-pass type II membrane protein</topology>
    </subcellularLocation>
</comment>
<keyword evidence="10" id="KW-1185">Reference proteome</keyword>
<dbReference type="EMBL" id="JADWYR010000001">
    <property type="protein sequence ID" value="MBG9376210.1"/>
    <property type="molecule type" value="Genomic_DNA"/>
</dbReference>
<evidence type="ECO:0000313" key="10">
    <source>
        <dbReference type="Proteomes" id="UP000628448"/>
    </source>
</evidence>
<dbReference type="PANTHER" id="PTHR30558:SF3">
    <property type="entry name" value="BIOPOLYMER TRANSPORT PROTEIN EXBD-RELATED"/>
    <property type="match status" value="1"/>
</dbReference>
<dbReference type="RefSeq" id="WP_196990228.1">
    <property type="nucleotide sequence ID" value="NZ_JADWYR010000001.1"/>
</dbReference>
<comment type="similarity">
    <text evidence="2 7">Belongs to the ExbD/TolR family.</text>
</comment>
<accession>A0A931GVA9</accession>
<keyword evidence="7" id="KW-0653">Protein transport</keyword>
<dbReference type="InterPro" id="IPR003400">
    <property type="entry name" value="ExbD"/>
</dbReference>
<keyword evidence="4 7" id="KW-0812">Transmembrane</keyword>
<organism evidence="9 10">
    <name type="scientific">Panacibacter microcysteis</name>
    <dbReference type="NCBI Taxonomy" id="2793269"/>
    <lineage>
        <taxon>Bacteria</taxon>
        <taxon>Pseudomonadati</taxon>
        <taxon>Bacteroidota</taxon>
        <taxon>Chitinophagia</taxon>
        <taxon>Chitinophagales</taxon>
        <taxon>Chitinophagaceae</taxon>
        <taxon>Panacibacter</taxon>
    </lineage>
</organism>
<dbReference type="GO" id="GO:0015031">
    <property type="term" value="P:protein transport"/>
    <property type="evidence" value="ECO:0007669"/>
    <property type="project" value="UniProtKB-KW"/>
</dbReference>
<evidence type="ECO:0000256" key="8">
    <source>
        <dbReference type="SAM" id="Phobius"/>
    </source>
</evidence>